<keyword evidence="9" id="KW-0539">Nucleus</keyword>
<evidence type="ECO:0000256" key="8">
    <source>
        <dbReference type="ARBA" id="ARBA00023163"/>
    </source>
</evidence>
<keyword evidence="4 10" id="KW-0863">Zinc-finger</keyword>
<dbReference type="PROSITE" id="PS50808">
    <property type="entry name" value="ZF_BED"/>
    <property type="match status" value="1"/>
</dbReference>
<accession>A0AAN7DZK5</accession>
<dbReference type="GO" id="GO:0003677">
    <property type="term" value="F:DNA binding"/>
    <property type="evidence" value="ECO:0007669"/>
    <property type="project" value="UniProtKB-KW"/>
</dbReference>
<dbReference type="InterPro" id="IPR003656">
    <property type="entry name" value="Znf_BED"/>
</dbReference>
<dbReference type="PANTHER" id="PTHR46481">
    <property type="entry name" value="ZINC FINGER BED DOMAIN-CONTAINING PROTEIN 4"/>
    <property type="match status" value="1"/>
</dbReference>
<evidence type="ECO:0000256" key="5">
    <source>
        <dbReference type="ARBA" id="ARBA00022833"/>
    </source>
</evidence>
<feature type="domain" description="BED-type" evidence="12">
    <location>
        <begin position="42"/>
        <end position="86"/>
    </location>
</feature>
<keyword evidence="3" id="KW-0479">Metal-binding</keyword>
<dbReference type="InterPro" id="IPR052035">
    <property type="entry name" value="ZnF_BED_domain_contain"/>
</dbReference>
<dbReference type="Pfam" id="PF14372">
    <property type="entry name" value="hAT-like_RNase-H"/>
    <property type="match status" value="1"/>
</dbReference>
<dbReference type="GO" id="GO:0046983">
    <property type="term" value="F:protein dimerization activity"/>
    <property type="evidence" value="ECO:0007669"/>
    <property type="project" value="InterPro"/>
</dbReference>
<feature type="region of interest" description="Disordered" evidence="11">
    <location>
        <begin position="1"/>
        <end position="40"/>
    </location>
</feature>
<protein>
    <recommendedName>
        <fullName evidence="12">BED-type domain-containing protein</fullName>
    </recommendedName>
</protein>
<evidence type="ECO:0000256" key="4">
    <source>
        <dbReference type="ARBA" id="ARBA00022771"/>
    </source>
</evidence>
<dbReference type="Pfam" id="PF02892">
    <property type="entry name" value="zf-BED"/>
    <property type="match status" value="1"/>
</dbReference>
<evidence type="ECO:0000313" key="14">
    <source>
        <dbReference type="Proteomes" id="UP001324115"/>
    </source>
</evidence>
<dbReference type="GO" id="GO:0008270">
    <property type="term" value="F:zinc ion binding"/>
    <property type="evidence" value="ECO:0007669"/>
    <property type="project" value="UniProtKB-KW"/>
</dbReference>
<name>A0AAN7DZK5_QUERU</name>
<gene>
    <name evidence="13" type="ORF">RGQ29_008236</name>
</gene>
<proteinExistence type="predicted"/>
<dbReference type="Proteomes" id="UP001324115">
    <property type="component" value="Unassembled WGS sequence"/>
</dbReference>
<evidence type="ECO:0000256" key="1">
    <source>
        <dbReference type="ARBA" id="ARBA00004123"/>
    </source>
</evidence>
<dbReference type="InterPro" id="IPR012337">
    <property type="entry name" value="RNaseH-like_sf"/>
</dbReference>
<evidence type="ECO:0000256" key="10">
    <source>
        <dbReference type="PROSITE-ProRule" id="PRU00027"/>
    </source>
</evidence>
<evidence type="ECO:0000256" key="7">
    <source>
        <dbReference type="ARBA" id="ARBA00023125"/>
    </source>
</evidence>
<dbReference type="PANTHER" id="PTHR46481:SF8">
    <property type="entry name" value="ZINC FINGER BED DOMAIN-CONTAINING PROTEIN RICESLEEPER 1-LIKE"/>
    <property type="match status" value="1"/>
</dbReference>
<dbReference type="SMART" id="SM00614">
    <property type="entry name" value="ZnF_BED"/>
    <property type="match status" value="1"/>
</dbReference>
<feature type="compositionally biased region" description="Polar residues" evidence="11">
    <location>
        <begin position="9"/>
        <end position="18"/>
    </location>
</feature>
<evidence type="ECO:0000313" key="13">
    <source>
        <dbReference type="EMBL" id="KAK4558893.1"/>
    </source>
</evidence>
<organism evidence="13 14">
    <name type="scientific">Quercus rubra</name>
    <name type="common">Northern red oak</name>
    <name type="synonym">Quercus borealis</name>
    <dbReference type="NCBI Taxonomy" id="3512"/>
    <lineage>
        <taxon>Eukaryota</taxon>
        <taxon>Viridiplantae</taxon>
        <taxon>Streptophyta</taxon>
        <taxon>Embryophyta</taxon>
        <taxon>Tracheophyta</taxon>
        <taxon>Spermatophyta</taxon>
        <taxon>Magnoliopsida</taxon>
        <taxon>eudicotyledons</taxon>
        <taxon>Gunneridae</taxon>
        <taxon>Pentapetalae</taxon>
        <taxon>rosids</taxon>
        <taxon>fabids</taxon>
        <taxon>Fagales</taxon>
        <taxon>Fagaceae</taxon>
        <taxon>Quercus</taxon>
    </lineage>
</organism>
<evidence type="ECO:0000256" key="2">
    <source>
        <dbReference type="ARBA" id="ARBA00011738"/>
    </source>
</evidence>
<comment type="caution">
    <text evidence="13">The sequence shown here is derived from an EMBL/GenBank/DDBJ whole genome shotgun (WGS) entry which is preliminary data.</text>
</comment>
<keyword evidence="7" id="KW-0238">DNA-binding</keyword>
<evidence type="ECO:0000256" key="9">
    <source>
        <dbReference type="ARBA" id="ARBA00023242"/>
    </source>
</evidence>
<evidence type="ECO:0000259" key="12">
    <source>
        <dbReference type="PROSITE" id="PS50808"/>
    </source>
</evidence>
<evidence type="ECO:0000256" key="3">
    <source>
        <dbReference type="ARBA" id="ARBA00022723"/>
    </source>
</evidence>
<dbReference type="Pfam" id="PF05699">
    <property type="entry name" value="Dimer_Tnp_hAT"/>
    <property type="match status" value="1"/>
</dbReference>
<dbReference type="AlphaFoldDB" id="A0AAN7DZK5"/>
<evidence type="ECO:0000256" key="11">
    <source>
        <dbReference type="SAM" id="MobiDB-lite"/>
    </source>
</evidence>
<dbReference type="SUPFAM" id="SSF140996">
    <property type="entry name" value="Hermes dimerisation domain"/>
    <property type="match status" value="1"/>
</dbReference>
<keyword evidence="6" id="KW-0805">Transcription regulation</keyword>
<dbReference type="SUPFAM" id="SSF53098">
    <property type="entry name" value="Ribonuclease H-like"/>
    <property type="match status" value="1"/>
</dbReference>
<keyword evidence="8" id="KW-0804">Transcription</keyword>
<sequence length="617" mass="71193">MALDGCSLKSKSTSTNGPNDPLILDDEPLPKNSRVNENQSTREPFDVWGHFVKLQNHEKSECKYCKKQYNATRRNRTSSMRAHLLKCKKISGVIDTSQTTLSFQAKKANDVEGEFRNELVVANFSIERIWMALARMIIVDELPFRFVEHDGFIYFMGVVEPRFPVPSRLTVARDCIKLWLGEREKLISYLKLGQRVSLTTDTWTSIQNLNYMCLTCHYIDVDNAKSNDVALDYLKKLEIKDGCMLGGRFLHMRCVVHILNLIVQEGLKGIHNSIVKVRNVVWYVKLSPKRMDRFKEAVEDEKIQSKSLLSLDVPTRWNSTYLMLEAAEKFETAFDRMHEEDVEFNSYFMEVDGNGKHKHIGPPKGEDWVNVRMFCNFLRLFYEVTLRFSGSLFVTSNTYFCELVGIQNELHRLCGIDGDPLLKEMAQSMKEKYEKYWGDIKNMNLMMFIAMVLDPRYKMKYLKYWFNKWYSKEKAEFALKLVRDALDELYAHYAKGTELSSASGNGQVTNVGSSVESSASFPYDPWRIASHKFDEQIATEDDNECTTDVDKYLNEASEKNREGFDILAWWKLNSTRYVILSEVARDVMAIPVSTIASESAFSTGGRVLDPFRSSLNS</sequence>
<reference evidence="13 14" key="1">
    <citation type="journal article" date="2023" name="G3 (Bethesda)">
        <title>A haplotype-resolved chromosome-scale genome for Quercus rubra L. provides insights into the genetics of adaptive traits for red oak species.</title>
        <authorList>
            <person name="Kapoor B."/>
            <person name="Jenkins J."/>
            <person name="Schmutz J."/>
            <person name="Zhebentyayeva T."/>
            <person name="Kuelheim C."/>
            <person name="Coggeshall M."/>
            <person name="Heim C."/>
            <person name="Lasky J.R."/>
            <person name="Leites L."/>
            <person name="Islam-Faridi N."/>
            <person name="Romero-Severson J."/>
            <person name="DeLeo V.L."/>
            <person name="Lucas S.M."/>
            <person name="Lazic D."/>
            <person name="Gailing O."/>
            <person name="Carlson J."/>
            <person name="Staton M."/>
        </authorList>
    </citation>
    <scope>NUCLEOTIDE SEQUENCE [LARGE SCALE GENOMIC DNA]</scope>
    <source>
        <strain evidence="13">Pseudo-F2</strain>
    </source>
</reference>
<dbReference type="GO" id="GO:0005634">
    <property type="term" value="C:nucleus"/>
    <property type="evidence" value="ECO:0007669"/>
    <property type="project" value="UniProtKB-SubCell"/>
</dbReference>
<dbReference type="EMBL" id="JAXUIC010000012">
    <property type="protein sequence ID" value="KAK4558893.1"/>
    <property type="molecule type" value="Genomic_DNA"/>
</dbReference>
<dbReference type="InterPro" id="IPR008906">
    <property type="entry name" value="HATC_C_dom"/>
</dbReference>
<comment type="subcellular location">
    <subcellularLocation>
        <location evidence="1">Nucleus</location>
    </subcellularLocation>
</comment>
<keyword evidence="14" id="KW-1185">Reference proteome</keyword>
<evidence type="ECO:0000256" key="6">
    <source>
        <dbReference type="ARBA" id="ARBA00023015"/>
    </source>
</evidence>
<dbReference type="InterPro" id="IPR025525">
    <property type="entry name" value="hAT-like_transposase_RNase-H"/>
</dbReference>
<keyword evidence="5" id="KW-0862">Zinc</keyword>
<comment type="subunit">
    <text evidence="2">Homodimer.</text>
</comment>